<dbReference type="STRING" id="71717.A0A4Y7SPS9"/>
<gene>
    <name evidence="1" type="ORF">FA13DRAFT_1778182</name>
</gene>
<sequence>MTKRPLIKALLIDISGNLHIGSTPTPKAVEAMKRLREARIPFRLCSNASKESTAVLVSKLHVMGFDFAAGSEDDGGKEVWTSIGSVAQFVKDKGFTRPYMLLSDSARDEVFPHDTAKWASSVPYDAVVVGLASGRFDYAHLNTAFRILKGEEDRSGHNVPLIATHKAKYIERDDPPGLSLGPGPFVTALEDATGCKAHVVGKPTKTFFELVINDLSLSELSDDGRIAVIGDDVEADLGEGAVELGLWRVLGELPGGVDPHVGMSTHRRIVKTGKYRPGDEARAGVVPPDEVHDNFSSFVDHLLSTNTQEKGDRCNVM</sequence>
<dbReference type="AlphaFoldDB" id="A0A4Y7SPS9"/>
<name>A0A4Y7SPS9_COPMI</name>
<keyword evidence="2" id="KW-1185">Reference proteome</keyword>
<dbReference type="EMBL" id="QPFP01000075">
    <property type="protein sequence ID" value="TEB23624.1"/>
    <property type="molecule type" value="Genomic_DNA"/>
</dbReference>
<dbReference type="Gene3D" id="3.40.50.1000">
    <property type="entry name" value="HAD superfamily/HAD-like"/>
    <property type="match status" value="2"/>
</dbReference>
<dbReference type="PANTHER" id="PTHR19288:SF46">
    <property type="entry name" value="HALOACID DEHALOGENASE-LIKE HYDROLASE DOMAIN-CONTAINING PROTEIN 2"/>
    <property type="match status" value="1"/>
</dbReference>
<dbReference type="OrthoDB" id="426235at2759"/>
<organism evidence="1 2">
    <name type="scientific">Coprinellus micaceus</name>
    <name type="common">Glistening ink-cap mushroom</name>
    <name type="synonym">Coprinus micaceus</name>
    <dbReference type="NCBI Taxonomy" id="71717"/>
    <lineage>
        <taxon>Eukaryota</taxon>
        <taxon>Fungi</taxon>
        <taxon>Dikarya</taxon>
        <taxon>Basidiomycota</taxon>
        <taxon>Agaricomycotina</taxon>
        <taxon>Agaricomycetes</taxon>
        <taxon>Agaricomycetidae</taxon>
        <taxon>Agaricales</taxon>
        <taxon>Agaricineae</taxon>
        <taxon>Psathyrellaceae</taxon>
        <taxon>Coprinellus</taxon>
    </lineage>
</organism>
<dbReference type="PANTHER" id="PTHR19288">
    <property type="entry name" value="4-NITROPHENYLPHOSPHATASE-RELATED"/>
    <property type="match status" value="1"/>
</dbReference>
<dbReference type="Pfam" id="PF13344">
    <property type="entry name" value="Hydrolase_6"/>
    <property type="match status" value="1"/>
</dbReference>
<dbReference type="GO" id="GO:0005737">
    <property type="term" value="C:cytoplasm"/>
    <property type="evidence" value="ECO:0007669"/>
    <property type="project" value="TreeGrafter"/>
</dbReference>
<evidence type="ECO:0000313" key="2">
    <source>
        <dbReference type="Proteomes" id="UP000298030"/>
    </source>
</evidence>
<dbReference type="Proteomes" id="UP000298030">
    <property type="component" value="Unassembled WGS sequence"/>
</dbReference>
<proteinExistence type="predicted"/>
<dbReference type="InterPro" id="IPR006357">
    <property type="entry name" value="HAD-SF_hydro_IIA"/>
</dbReference>
<evidence type="ECO:0000313" key="1">
    <source>
        <dbReference type="EMBL" id="TEB23624.1"/>
    </source>
</evidence>
<protein>
    <recommendedName>
        <fullName evidence="3">Haloacid dehalogenase-like hydrolase domain-containing protein 2</fullName>
    </recommendedName>
</protein>
<dbReference type="SUPFAM" id="SSF56784">
    <property type="entry name" value="HAD-like"/>
    <property type="match status" value="1"/>
</dbReference>
<dbReference type="GO" id="GO:0016791">
    <property type="term" value="F:phosphatase activity"/>
    <property type="evidence" value="ECO:0007669"/>
    <property type="project" value="TreeGrafter"/>
</dbReference>
<evidence type="ECO:0008006" key="3">
    <source>
        <dbReference type="Google" id="ProtNLM"/>
    </source>
</evidence>
<dbReference type="InterPro" id="IPR036412">
    <property type="entry name" value="HAD-like_sf"/>
</dbReference>
<dbReference type="InterPro" id="IPR023214">
    <property type="entry name" value="HAD_sf"/>
</dbReference>
<comment type="caution">
    <text evidence="1">The sequence shown here is derived from an EMBL/GenBank/DDBJ whole genome shotgun (WGS) entry which is preliminary data.</text>
</comment>
<reference evidence="1 2" key="1">
    <citation type="journal article" date="2019" name="Nat. Ecol. Evol.">
        <title>Megaphylogeny resolves global patterns of mushroom evolution.</title>
        <authorList>
            <person name="Varga T."/>
            <person name="Krizsan K."/>
            <person name="Foldi C."/>
            <person name="Dima B."/>
            <person name="Sanchez-Garcia M."/>
            <person name="Sanchez-Ramirez S."/>
            <person name="Szollosi G.J."/>
            <person name="Szarkandi J.G."/>
            <person name="Papp V."/>
            <person name="Albert L."/>
            <person name="Andreopoulos W."/>
            <person name="Angelini C."/>
            <person name="Antonin V."/>
            <person name="Barry K.W."/>
            <person name="Bougher N.L."/>
            <person name="Buchanan P."/>
            <person name="Buyck B."/>
            <person name="Bense V."/>
            <person name="Catcheside P."/>
            <person name="Chovatia M."/>
            <person name="Cooper J."/>
            <person name="Damon W."/>
            <person name="Desjardin D."/>
            <person name="Finy P."/>
            <person name="Geml J."/>
            <person name="Haridas S."/>
            <person name="Hughes K."/>
            <person name="Justo A."/>
            <person name="Karasinski D."/>
            <person name="Kautmanova I."/>
            <person name="Kiss B."/>
            <person name="Kocsube S."/>
            <person name="Kotiranta H."/>
            <person name="LaButti K.M."/>
            <person name="Lechner B.E."/>
            <person name="Liimatainen K."/>
            <person name="Lipzen A."/>
            <person name="Lukacs Z."/>
            <person name="Mihaltcheva S."/>
            <person name="Morgado L.N."/>
            <person name="Niskanen T."/>
            <person name="Noordeloos M.E."/>
            <person name="Ohm R.A."/>
            <person name="Ortiz-Santana B."/>
            <person name="Ovrebo C."/>
            <person name="Racz N."/>
            <person name="Riley R."/>
            <person name="Savchenko A."/>
            <person name="Shiryaev A."/>
            <person name="Soop K."/>
            <person name="Spirin V."/>
            <person name="Szebenyi C."/>
            <person name="Tomsovsky M."/>
            <person name="Tulloss R.E."/>
            <person name="Uehling J."/>
            <person name="Grigoriev I.V."/>
            <person name="Vagvolgyi C."/>
            <person name="Papp T."/>
            <person name="Martin F.M."/>
            <person name="Miettinen O."/>
            <person name="Hibbett D.S."/>
            <person name="Nagy L.G."/>
        </authorList>
    </citation>
    <scope>NUCLEOTIDE SEQUENCE [LARGE SCALE GENOMIC DNA]</scope>
    <source>
        <strain evidence="1 2">FP101781</strain>
    </source>
</reference>
<accession>A0A4Y7SPS9</accession>